<dbReference type="PANTHER" id="PTHR22916">
    <property type="entry name" value="GLYCOSYLTRANSFERASE"/>
    <property type="match status" value="1"/>
</dbReference>
<dbReference type="AlphaFoldDB" id="A0A5D6V998"/>
<evidence type="ECO:0000313" key="2">
    <source>
        <dbReference type="EMBL" id="TYZ11920.1"/>
    </source>
</evidence>
<evidence type="ECO:0000259" key="1">
    <source>
        <dbReference type="Pfam" id="PF00535"/>
    </source>
</evidence>
<dbReference type="InterPro" id="IPR029044">
    <property type="entry name" value="Nucleotide-diphossugar_trans"/>
</dbReference>
<sequence length="318" mass="36454">MSASPSVPRNVAAPSVDVAMITYNHEAYLAEAIEGVLRQQTTFPVRMVIGEDYSTDRTREILLQYQQRYPDRFLLLLPEKNIGVMPNLKQVLEACTAPYIALLEGDDYWMNPHKLQRQVDFLQAHPEHSMTLHDAEIFWQDGATPPVSFSSTKTQLQQGERDFTHADVVKNGWFMPTASLVFRREPVAKLPEWFTTVFSGDYSLHLLISRAGKVHYFPEVMSRYRMHSAGLSHNQTMNRPDQIIKKVQENEAFRQHFDAEHRAHFTRSISDLQVQHGTALRRQGQYGGMTKSWLAAIATDPVRVARNFVGKLIRGQLF</sequence>
<dbReference type="SUPFAM" id="SSF53448">
    <property type="entry name" value="Nucleotide-diphospho-sugar transferases"/>
    <property type="match status" value="1"/>
</dbReference>
<dbReference type="EMBL" id="VTHL01000004">
    <property type="protein sequence ID" value="TYZ11920.1"/>
    <property type="molecule type" value="Genomic_DNA"/>
</dbReference>
<accession>A0A5D6V998</accession>
<proteinExistence type="predicted"/>
<name>A0A5D6V998_9BACT</name>
<keyword evidence="3" id="KW-1185">Reference proteome</keyword>
<feature type="domain" description="Glycosyltransferase 2-like" evidence="1">
    <location>
        <begin position="18"/>
        <end position="148"/>
    </location>
</feature>
<organism evidence="2 3">
    <name type="scientific">Hymenobacter lutimineralis</name>
    <dbReference type="NCBI Taxonomy" id="2606448"/>
    <lineage>
        <taxon>Bacteria</taxon>
        <taxon>Pseudomonadati</taxon>
        <taxon>Bacteroidota</taxon>
        <taxon>Cytophagia</taxon>
        <taxon>Cytophagales</taxon>
        <taxon>Hymenobacteraceae</taxon>
        <taxon>Hymenobacter</taxon>
    </lineage>
</organism>
<dbReference type="Pfam" id="PF00535">
    <property type="entry name" value="Glycos_transf_2"/>
    <property type="match status" value="1"/>
</dbReference>
<keyword evidence="2" id="KW-0808">Transferase</keyword>
<dbReference type="Gene3D" id="3.90.550.10">
    <property type="entry name" value="Spore Coat Polysaccharide Biosynthesis Protein SpsA, Chain A"/>
    <property type="match status" value="1"/>
</dbReference>
<protein>
    <submittedName>
        <fullName evidence="2">Glycosyltransferase</fullName>
    </submittedName>
</protein>
<dbReference type="GO" id="GO:0016758">
    <property type="term" value="F:hexosyltransferase activity"/>
    <property type="evidence" value="ECO:0007669"/>
    <property type="project" value="UniProtKB-ARBA"/>
</dbReference>
<dbReference type="Proteomes" id="UP000322791">
    <property type="component" value="Unassembled WGS sequence"/>
</dbReference>
<dbReference type="InterPro" id="IPR001173">
    <property type="entry name" value="Glyco_trans_2-like"/>
</dbReference>
<evidence type="ECO:0000313" key="3">
    <source>
        <dbReference type="Proteomes" id="UP000322791"/>
    </source>
</evidence>
<comment type="caution">
    <text evidence="2">The sequence shown here is derived from an EMBL/GenBank/DDBJ whole genome shotgun (WGS) entry which is preliminary data.</text>
</comment>
<gene>
    <name evidence="2" type="ORF">FY528_06090</name>
</gene>
<dbReference type="RefSeq" id="WP_149070100.1">
    <property type="nucleotide sequence ID" value="NZ_VTHL01000004.1"/>
</dbReference>
<dbReference type="PANTHER" id="PTHR22916:SF3">
    <property type="entry name" value="UDP-GLCNAC:BETAGAL BETA-1,3-N-ACETYLGLUCOSAMINYLTRANSFERASE-LIKE PROTEIN 1"/>
    <property type="match status" value="1"/>
</dbReference>
<reference evidence="2 3" key="1">
    <citation type="submission" date="2019-08" db="EMBL/GenBank/DDBJ databases">
        <authorList>
            <person name="Seo M.-J."/>
        </authorList>
    </citation>
    <scope>NUCLEOTIDE SEQUENCE [LARGE SCALE GENOMIC DNA]</scope>
    <source>
        <strain evidence="2 3">KIGAM108</strain>
    </source>
</reference>